<name>A0ACC2T1P1_9FUNG</name>
<accession>A0ACC2T1P1</accession>
<keyword evidence="2" id="KW-1185">Reference proteome</keyword>
<gene>
    <name evidence="1" type="primary">NOT5_3</name>
    <name evidence="1" type="ORF">DSO57_1028525</name>
</gene>
<evidence type="ECO:0000313" key="1">
    <source>
        <dbReference type="EMBL" id="KAJ9068445.1"/>
    </source>
</evidence>
<dbReference type="EMBL" id="QTSX02003732">
    <property type="protein sequence ID" value="KAJ9068445.1"/>
    <property type="molecule type" value="Genomic_DNA"/>
</dbReference>
<reference evidence="1" key="1">
    <citation type="submission" date="2022-04" db="EMBL/GenBank/DDBJ databases">
        <title>Genome of the entomopathogenic fungus Entomophthora muscae.</title>
        <authorList>
            <person name="Elya C."/>
            <person name="Lovett B.R."/>
            <person name="Lee E."/>
            <person name="Macias A.M."/>
            <person name="Hajek A.E."/>
            <person name="De Bivort B.L."/>
            <person name="Kasson M.T."/>
            <person name="De Fine Licht H.H."/>
            <person name="Stajich J.E."/>
        </authorList>
    </citation>
    <scope>NUCLEOTIDE SEQUENCE</scope>
    <source>
        <strain evidence="1">Berkeley</strain>
    </source>
</reference>
<organism evidence="1 2">
    <name type="scientific">Entomophthora muscae</name>
    <dbReference type="NCBI Taxonomy" id="34485"/>
    <lineage>
        <taxon>Eukaryota</taxon>
        <taxon>Fungi</taxon>
        <taxon>Fungi incertae sedis</taxon>
        <taxon>Zoopagomycota</taxon>
        <taxon>Entomophthoromycotina</taxon>
        <taxon>Entomophthoromycetes</taxon>
        <taxon>Entomophthorales</taxon>
        <taxon>Entomophthoraceae</taxon>
        <taxon>Entomophthora</taxon>
    </lineage>
</organism>
<protein>
    <submittedName>
        <fullName evidence="1">Negative regulator of transcription subunit 5</fullName>
    </submittedName>
</protein>
<evidence type="ECO:0000313" key="2">
    <source>
        <dbReference type="Proteomes" id="UP001165960"/>
    </source>
</evidence>
<proteinExistence type="predicted"/>
<comment type="caution">
    <text evidence="1">The sequence shown here is derived from an EMBL/GenBank/DDBJ whole genome shotgun (WGS) entry which is preliminary data.</text>
</comment>
<dbReference type="Proteomes" id="UP001165960">
    <property type="component" value="Unassembled WGS sequence"/>
</dbReference>
<sequence length="729" mass="82248">MTSRKVQAEIDRVAKKIQEGIADFEDTLEKMNASSNPNMVNKYEASLKTEIKKLQRCRDQMKAWIASPEVKDKTFVTDNRKLIESYMERFKAIEKEMKTKAYSKEGLMQSEKIDPKQKEKSETSGWISDFVDELSRQVNVLEAEAEGIGLLPKKKKDHHKVERLNQIKHMVERHKHHINRLELVLRMLANDHVSADKVNEIKDNVAYYVEENQEADFDEDEFMYDELNLDEEEELYAVITEEHQLAQSTLDNNDDETAKLSYLELFVELVKPKSSKSTSKAEDKPQPFPSCKRESQSILILLVKEPAPSKTSASNSKPRAAEVVIPSVPKDTPTEISSETTKSSESLPPLKKTQSLSPKASMKKISVTPSKKEPLPAKSEEVPEKPPTSKNLRSLAEVVSASVPKPAEATQKVKSVPAAAQKPQPVAAPTPPVSGSKPPTVPTPAPVVPEAASSLFTTSAPISILAPVAPQMQERRQVALPATTSSPVPTPRPQASKVESSPPKQPVSMQKYQASAQRVKPAMSNSLKPEASGGKASFPFFLEDLSKTFHETRARVKFYLDMMAKSRSANASAKVVNNALIARSYYERMLETGYHQKIELADLDPPRLYTPMHPHNTPSYYPSQPLASLLDPKLFSCLDQDTLLFIFYYQKSTYQQYLAALELQKRWRFHTKYGMWFRRIAEPELVTSQYEISTFTFFDFNESWAERTEGCLKVFYDQVEEKLPVSTPI</sequence>